<evidence type="ECO:0000313" key="2">
    <source>
        <dbReference type="EMBL" id="CAL8131150.1"/>
    </source>
</evidence>
<reference evidence="2 3" key="1">
    <citation type="submission" date="2024-08" db="EMBL/GenBank/DDBJ databases">
        <authorList>
            <person name="Cucini C."/>
            <person name="Frati F."/>
        </authorList>
    </citation>
    <scope>NUCLEOTIDE SEQUENCE [LARGE SCALE GENOMIC DNA]</scope>
</reference>
<organism evidence="2 3">
    <name type="scientific">Orchesella dallaii</name>
    <dbReference type="NCBI Taxonomy" id="48710"/>
    <lineage>
        <taxon>Eukaryota</taxon>
        <taxon>Metazoa</taxon>
        <taxon>Ecdysozoa</taxon>
        <taxon>Arthropoda</taxon>
        <taxon>Hexapoda</taxon>
        <taxon>Collembola</taxon>
        <taxon>Entomobryomorpha</taxon>
        <taxon>Entomobryoidea</taxon>
        <taxon>Orchesellidae</taxon>
        <taxon>Orchesellinae</taxon>
        <taxon>Orchesella</taxon>
    </lineage>
</organism>
<name>A0ABP1RMS9_9HEXA</name>
<dbReference type="EMBL" id="CAXLJM020000086">
    <property type="protein sequence ID" value="CAL8131150.1"/>
    <property type="molecule type" value="Genomic_DNA"/>
</dbReference>
<proteinExistence type="predicted"/>
<comment type="caution">
    <text evidence="2">The sequence shown here is derived from an EMBL/GenBank/DDBJ whole genome shotgun (WGS) entry which is preliminary data.</text>
</comment>
<accession>A0ABP1RMS9</accession>
<feature type="region of interest" description="Disordered" evidence="1">
    <location>
        <begin position="195"/>
        <end position="243"/>
    </location>
</feature>
<protein>
    <submittedName>
        <fullName evidence="2">Uncharacterized protein</fullName>
    </submittedName>
</protein>
<evidence type="ECO:0000256" key="1">
    <source>
        <dbReference type="SAM" id="MobiDB-lite"/>
    </source>
</evidence>
<feature type="compositionally biased region" description="Low complexity" evidence="1">
    <location>
        <begin position="218"/>
        <end position="233"/>
    </location>
</feature>
<gene>
    <name evidence="2" type="ORF">ODALV1_LOCUS24046</name>
</gene>
<sequence length="259" mass="29156">MDIENIPPALNSSALTEIMDEGINENVDEVEPELAVNERVRNSNQGEYRIPQAEHIIALKQLKKAKDTIINRKNKKISKLIRKVNQLKALLLEHGIVENHHDTEGEREPRPPIVLVDLEAEPEPPSPPEDEVLPQVIRPIPPAHTNPVVSLSRLENVIRIVGPCVPPHPAVEARPLTRRRSMRIAEYTRLHPATTTITAPSCPPPETVTDPRRRGRPTSRTPGTSRTTGTSRRNQMNATCIAGRTRSRFLLQMKLRKRN</sequence>
<dbReference type="Proteomes" id="UP001642540">
    <property type="component" value="Unassembled WGS sequence"/>
</dbReference>
<keyword evidence="3" id="KW-1185">Reference proteome</keyword>
<evidence type="ECO:0000313" key="3">
    <source>
        <dbReference type="Proteomes" id="UP001642540"/>
    </source>
</evidence>